<organism evidence="16 17">
    <name type="scientific">Vanilla planifolia</name>
    <name type="common">Vanilla</name>
    <dbReference type="NCBI Taxonomy" id="51239"/>
    <lineage>
        <taxon>Eukaryota</taxon>
        <taxon>Viridiplantae</taxon>
        <taxon>Streptophyta</taxon>
        <taxon>Embryophyta</taxon>
        <taxon>Tracheophyta</taxon>
        <taxon>Spermatophyta</taxon>
        <taxon>Magnoliopsida</taxon>
        <taxon>Liliopsida</taxon>
        <taxon>Asparagales</taxon>
        <taxon>Orchidaceae</taxon>
        <taxon>Vanilloideae</taxon>
        <taxon>Vanilleae</taxon>
        <taxon>Vanilla</taxon>
    </lineage>
</organism>
<dbReference type="InterPro" id="IPR044437">
    <property type="entry name" value="SETD2/Set2_SET"/>
</dbReference>
<evidence type="ECO:0000256" key="4">
    <source>
        <dbReference type="ARBA" id="ARBA00022603"/>
    </source>
</evidence>
<gene>
    <name evidence="16" type="ORF">HPP92_016112</name>
</gene>
<dbReference type="FunFam" id="2.170.270.10:FF:000035">
    <property type="entry name" value="Histone-lysine N-methyltransferase"/>
    <property type="match status" value="1"/>
</dbReference>
<sequence>MGCEGYSSDFLADTAVSVGMPASFPQDAYINVVSCLGNKGFENNEAGRIGSFEHSSEFSDIDKFIKDENGVGMEEVQLKFLEEQDDFPKLSPLRDDCKGTFSCDVSRGSMDLISTVSRNDSGCENSYLASSRLSVGGPLEEDSTSMEVDENLVNKVGGFNCLHLSSDPVVASGVSDGVWMEGKNASLLGAQSHMPNFESNVENVTCMVERRKENDQENSRRMPFHYVRKHKEADKFNTLATLDGIGICEQVADEEKFRIPEVDFESCNRVQSSNKSAYFSSLQKNLSVKPSHSSTSFAYYSGSIADPEIGANTSHAFKRSSIYCSKDDLYHGEAEKFVGIIAKTSQTTVVRRANPKRAASLKSSLIDETPNQLIRIKTDGRKCRGKVSTSTSYTPTVIGIFGEVKRKKRSSHRCPRHSIWGAFEKLFSIIVQKNEHVKHDHKQNDTLKRRPRKPRSGANGTNKTAILKSQGSQFSITKRPPSIMSAPPLFVDAKSPLEDNINHRIPTSNEHFSAGASYKKVEFEQNMAERCGSVLKSNTRERQLGEKDLESTLTQETSADNLLSECHGVSSRIDVEFASKTVPCKKSFDSGNSPDSDVYNPHVDFDACTLDGFTSIKLEGVMDQNTLIQETKVEDNLPSATLNFNKPFVDPFSALAKRTKMRQDPSKAKSKKGQQRKKKNEKRQKKENREKKLRNASRFNNFPTASSSHPSISKNLEVLGRLEKEQRTSLSSVCSINDEEALGVGGGKPKSVKKEHSKRGFKSELSLVNSSVLGLANLDFFDHSFGAHNNTETRTNPLQNDGDGLLESILPIDDIQSCGGRRSVKTRVSKRTFSLACSLRHTRKLRCGQQKRIQKSEKVLGVDAYPSENGLISDPSRTNDDSSSQGGHIHGETAMSDALLEDASNDVAVSVLTKLSARERYNILLGQFSLSGKKAWALCDECQKWRCVPDELVSIIEKSKWTCQDNVDEAFADCTVPQEKTDEAINRDLGILEEEDFSMAQNTCGEIALRRQSAAARPTWTLIKSNIFLHRSRRSQTIDEIMVCQCNTRPGGSLGCGEECLNRMLNIECVRGTCPCGDLCSNQQFQRRRYAKFKWIKCGKKGYGLQLEEDVLKGQFLIEYVGEVLDLAAYEARLKNYACRGQKHFYFMTLNGGEVIDACDKGNLGRFINHSCDPNCRTEKWMVNGEVCIGLFAIRDIKKGEEVTFDYNYVRVFGAAAKRCICGSADCRGYIGGDPSNSEVIVQDDSDGEDVEPLMVDAAGENRFGVVEANFEALEAKAVRHENVSVNGNDFQVNPVISDAMHCPSSKLKNDDLLQSAVLMCSASEHQPLQDTQLALAKVEPDQAASEPLDVDTMPSISRSSSHGQLCGRSRHSMDTLHADQVVQTSISADPTKFLSKTSDAVTSKKKLTTSVDEENSTSKSSIAMKSLHPVKVKRSMATIKTVASVKTKKVSNTICNRHIEGVEEKLNELLDDDGGIRRQKDAAKGYLKLLVVTSAAGDEISGSVSQRLFLLCAVLSLLFLLRKLADMFIICISSSARDLSLILDAILKTKSRMVLVLEFLAEKQILSRDLINAAAPCSRMESFKESMLKLMKHRDSQIQVSARNFSNQWIPRTIRTMKPSDRDDPQMSIKRRGTTKFKSCHEQAKWETDAIVCVNATNSFSTSPSEVDNFGCSASFADSNTEGTRIRKRKSRWDQPAEVDLGFSQASQCSGDQLVLDSIKKPCLQLGAISNSNIPRQTPGAWSERNNSSHETTTESIQHDVEDGEMPPGFESPCIDEHCTNSSSMGEVVIAHPQERYLPHLPISYGMPLLLMQQLGNPEIEVSNEFGPSFGIAPSFPFKPFPPLPTYPRKDPNGENSTINACAIRPQVKEKAQQEKTCTPSNERALCHSNGNGRRFSQWPRHWNNQRSQRCPPNWLQGGNAFRFEGGSRNRVRNLDSGNSRMDGCGGFNPSQGVNNAYFRSKFNRKDCYHN</sequence>
<evidence type="ECO:0000256" key="8">
    <source>
        <dbReference type="ARBA" id="ARBA00022771"/>
    </source>
</evidence>
<dbReference type="PANTHER" id="PTHR22884">
    <property type="entry name" value="SET DOMAIN PROTEINS"/>
    <property type="match status" value="1"/>
</dbReference>
<dbReference type="PROSITE" id="PS51050">
    <property type="entry name" value="ZF_CW"/>
    <property type="match status" value="1"/>
</dbReference>
<dbReference type="SMART" id="SM00570">
    <property type="entry name" value="AWS"/>
    <property type="match status" value="1"/>
</dbReference>
<evidence type="ECO:0000256" key="3">
    <source>
        <dbReference type="ARBA" id="ARBA00022454"/>
    </source>
</evidence>
<keyword evidence="6" id="KW-0949">S-adenosyl-L-methionine</keyword>
<proteinExistence type="predicted"/>
<dbReference type="Proteomes" id="UP000636800">
    <property type="component" value="Unassembled WGS sequence"/>
</dbReference>
<feature type="compositionally biased region" description="Polar residues" evidence="11">
    <location>
        <begin position="1745"/>
        <end position="1757"/>
    </location>
</feature>
<dbReference type="Pfam" id="PF07496">
    <property type="entry name" value="zf-CW"/>
    <property type="match status" value="1"/>
</dbReference>
<evidence type="ECO:0000259" key="12">
    <source>
        <dbReference type="PROSITE" id="PS50280"/>
    </source>
</evidence>
<dbReference type="PROSITE" id="PS50280">
    <property type="entry name" value="SET"/>
    <property type="match status" value="1"/>
</dbReference>
<keyword evidence="10" id="KW-0539">Nucleus</keyword>
<dbReference type="Gene3D" id="2.170.270.10">
    <property type="entry name" value="SET domain"/>
    <property type="match status" value="1"/>
</dbReference>
<feature type="region of interest" description="Disordered" evidence="11">
    <location>
        <begin position="437"/>
        <end position="464"/>
    </location>
</feature>
<dbReference type="InterPro" id="IPR003616">
    <property type="entry name" value="Post-SET_dom"/>
</dbReference>
<keyword evidence="5" id="KW-0808">Transferase</keyword>
<feature type="compositionally biased region" description="Polar residues" evidence="11">
    <location>
        <begin position="1355"/>
        <end position="1364"/>
    </location>
</feature>
<dbReference type="SMART" id="SM00317">
    <property type="entry name" value="SET"/>
    <property type="match status" value="1"/>
</dbReference>
<comment type="subcellular location">
    <subcellularLocation>
        <location evidence="2">Chromosome</location>
    </subcellularLocation>
    <subcellularLocation>
        <location evidence="1">Nucleus</location>
    </subcellularLocation>
</comment>
<dbReference type="OrthoDB" id="49610at2759"/>
<feature type="region of interest" description="Disordered" evidence="11">
    <location>
        <begin position="1735"/>
        <end position="1767"/>
    </location>
</feature>
<feature type="region of interest" description="Disordered" evidence="11">
    <location>
        <begin position="867"/>
        <end position="890"/>
    </location>
</feature>
<evidence type="ECO:0000256" key="1">
    <source>
        <dbReference type="ARBA" id="ARBA00004123"/>
    </source>
</evidence>
<keyword evidence="4" id="KW-0489">Methyltransferase</keyword>
<dbReference type="GO" id="GO:0005694">
    <property type="term" value="C:chromosome"/>
    <property type="evidence" value="ECO:0007669"/>
    <property type="project" value="UniProtKB-SubCell"/>
</dbReference>
<name>A0A835QI51_VANPL</name>
<evidence type="ECO:0000256" key="7">
    <source>
        <dbReference type="ARBA" id="ARBA00022723"/>
    </source>
</evidence>
<evidence type="ECO:0000313" key="16">
    <source>
        <dbReference type="EMBL" id="KAG0469412.1"/>
    </source>
</evidence>
<dbReference type="InterPro" id="IPR011124">
    <property type="entry name" value="Znf_CW"/>
</dbReference>
<evidence type="ECO:0000256" key="2">
    <source>
        <dbReference type="ARBA" id="ARBA00004286"/>
    </source>
</evidence>
<comment type="caution">
    <text evidence="16">The sequence shown here is derived from an EMBL/GenBank/DDBJ whole genome shotgun (WGS) entry which is preliminary data.</text>
</comment>
<dbReference type="PROSITE" id="PS50868">
    <property type="entry name" value="POST_SET"/>
    <property type="match status" value="1"/>
</dbReference>
<accession>A0A835QI51</accession>
<dbReference type="Pfam" id="PF00856">
    <property type="entry name" value="SET"/>
    <property type="match status" value="1"/>
</dbReference>
<dbReference type="InterPro" id="IPR050777">
    <property type="entry name" value="SET2_Histone-Lys_MeTrsfase"/>
</dbReference>
<keyword evidence="3" id="KW-0158">Chromosome</keyword>
<evidence type="ECO:0000256" key="6">
    <source>
        <dbReference type="ARBA" id="ARBA00022691"/>
    </source>
</evidence>
<evidence type="ECO:0008006" key="18">
    <source>
        <dbReference type="Google" id="ProtNLM"/>
    </source>
</evidence>
<dbReference type="PROSITE" id="PS51215">
    <property type="entry name" value="AWS"/>
    <property type="match status" value="1"/>
</dbReference>
<evidence type="ECO:0000259" key="15">
    <source>
        <dbReference type="PROSITE" id="PS51215"/>
    </source>
</evidence>
<dbReference type="GO" id="GO:0032259">
    <property type="term" value="P:methylation"/>
    <property type="evidence" value="ECO:0007669"/>
    <property type="project" value="UniProtKB-KW"/>
</dbReference>
<evidence type="ECO:0000256" key="5">
    <source>
        <dbReference type="ARBA" id="ARBA00022679"/>
    </source>
</evidence>
<keyword evidence="8" id="KW-0863">Zinc-finger</keyword>
<feature type="domain" description="Post-SET" evidence="13">
    <location>
        <begin position="1216"/>
        <end position="1232"/>
    </location>
</feature>
<dbReference type="InterPro" id="IPR001214">
    <property type="entry name" value="SET_dom"/>
</dbReference>
<evidence type="ECO:0000256" key="9">
    <source>
        <dbReference type="ARBA" id="ARBA00022833"/>
    </source>
</evidence>
<evidence type="ECO:0000259" key="13">
    <source>
        <dbReference type="PROSITE" id="PS50868"/>
    </source>
</evidence>
<keyword evidence="17" id="KW-1185">Reference proteome</keyword>
<dbReference type="CDD" id="cd19172">
    <property type="entry name" value="SET_SETD2"/>
    <property type="match status" value="1"/>
</dbReference>
<dbReference type="InterPro" id="IPR006560">
    <property type="entry name" value="AWS_dom"/>
</dbReference>
<feature type="compositionally biased region" description="Basic residues" evidence="11">
    <location>
        <begin position="668"/>
        <end position="695"/>
    </location>
</feature>
<dbReference type="EMBL" id="JADCNL010000008">
    <property type="protein sequence ID" value="KAG0469412.1"/>
    <property type="molecule type" value="Genomic_DNA"/>
</dbReference>
<dbReference type="Pfam" id="PF17907">
    <property type="entry name" value="AWS"/>
    <property type="match status" value="1"/>
</dbReference>
<dbReference type="GO" id="GO:0005634">
    <property type="term" value="C:nucleus"/>
    <property type="evidence" value="ECO:0007669"/>
    <property type="project" value="UniProtKB-SubCell"/>
</dbReference>
<dbReference type="GO" id="GO:0008270">
    <property type="term" value="F:zinc ion binding"/>
    <property type="evidence" value="ECO:0007669"/>
    <property type="project" value="UniProtKB-KW"/>
</dbReference>
<feature type="compositionally biased region" description="Polar residues" evidence="11">
    <location>
        <begin position="697"/>
        <end position="711"/>
    </location>
</feature>
<dbReference type="SMR" id="A0A835QI51"/>
<evidence type="ECO:0000313" key="17">
    <source>
        <dbReference type="Proteomes" id="UP000636800"/>
    </source>
</evidence>
<dbReference type="SUPFAM" id="SSF82199">
    <property type="entry name" value="SET domain"/>
    <property type="match status" value="1"/>
</dbReference>
<dbReference type="Gene3D" id="3.30.40.100">
    <property type="match status" value="1"/>
</dbReference>
<keyword evidence="9" id="KW-0862">Zinc</keyword>
<feature type="region of interest" description="Disordered" evidence="11">
    <location>
        <begin position="657"/>
        <end position="711"/>
    </location>
</feature>
<protein>
    <recommendedName>
        <fullName evidence="18">Histone-lysine N-methyltransferase ASHH2</fullName>
    </recommendedName>
</protein>
<keyword evidence="7" id="KW-0479">Metal-binding</keyword>
<evidence type="ECO:0000256" key="10">
    <source>
        <dbReference type="ARBA" id="ARBA00023242"/>
    </source>
</evidence>
<evidence type="ECO:0000256" key="11">
    <source>
        <dbReference type="SAM" id="MobiDB-lite"/>
    </source>
</evidence>
<dbReference type="GO" id="GO:0046975">
    <property type="term" value="F:histone H3K36 methyltransferase activity"/>
    <property type="evidence" value="ECO:0007669"/>
    <property type="project" value="InterPro"/>
</dbReference>
<feature type="domain" description="AWS" evidence="15">
    <location>
        <begin position="1039"/>
        <end position="1089"/>
    </location>
</feature>
<feature type="compositionally biased region" description="Basic and acidic residues" evidence="11">
    <location>
        <begin position="437"/>
        <end position="448"/>
    </location>
</feature>
<dbReference type="InterPro" id="IPR046341">
    <property type="entry name" value="SET_dom_sf"/>
</dbReference>
<feature type="region of interest" description="Disordered" evidence="11">
    <location>
        <begin position="1347"/>
        <end position="1369"/>
    </location>
</feature>
<reference evidence="16 17" key="1">
    <citation type="journal article" date="2020" name="Nat. Food">
        <title>A phased Vanilla planifolia genome enables genetic improvement of flavour and production.</title>
        <authorList>
            <person name="Hasing T."/>
            <person name="Tang H."/>
            <person name="Brym M."/>
            <person name="Khazi F."/>
            <person name="Huang T."/>
            <person name="Chambers A.H."/>
        </authorList>
    </citation>
    <scope>NUCLEOTIDE SEQUENCE [LARGE SCALE GENOMIC DNA]</scope>
    <source>
        <tissue evidence="16">Leaf</tissue>
    </source>
</reference>
<feature type="domain" description="SET" evidence="12">
    <location>
        <begin position="1083"/>
        <end position="1208"/>
    </location>
</feature>
<feature type="domain" description="CW-type" evidence="14">
    <location>
        <begin position="930"/>
        <end position="982"/>
    </location>
</feature>
<evidence type="ECO:0000259" key="14">
    <source>
        <dbReference type="PROSITE" id="PS51050"/>
    </source>
</evidence>